<organism evidence="2 3">
    <name type="scientific">Tetrahymena thermophila (strain SB210)</name>
    <dbReference type="NCBI Taxonomy" id="312017"/>
    <lineage>
        <taxon>Eukaryota</taxon>
        <taxon>Sar</taxon>
        <taxon>Alveolata</taxon>
        <taxon>Ciliophora</taxon>
        <taxon>Intramacronucleata</taxon>
        <taxon>Oligohymenophorea</taxon>
        <taxon>Hymenostomatida</taxon>
        <taxon>Tetrahymenina</taxon>
        <taxon>Tetrahymenidae</taxon>
        <taxon>Tetrahymena</taxon>
    </lineage>
</organism>
<dbReference type="AlphaFoldDB" id="I7MHX0"/>
<evidence type="ECO:0000256" key="1">
    <source>
        <dbReference type="SAM" id="MobiDB-lite"/>
    </source>
</evidence>
<dbReference type="RefSeq" id="XP_001023934.4">
    <property type="nucleotide sequence ID" value="XM_001023934.4"/>
</dbReference>
<gene>
    <name evidence="2" type="ORF">TTHERM_00474500</name>
</gene>
<sequence>MLLVENQNVHSKKRNFTQHCQFHKIQPSQNFFDHLNIRSKLKPYEEPSENNLKIIVSDQKQIVEKEYRQMNQYLGEIYLQNKMSQQKRKKVKEEVNNKPYQIRENSQPMDIYKQGQQRQNNMDIEEYQSQQENQVKTLNQSQCDNQNSSQFDRDNNYNDFKQEVIANNIYEYYRQEKQILMNAIESRQMKMNIEFQ</sequence>
<dbReference type="KEGG" id="tet:TTHERM_00474500"/>
<dbReference type="GeneID" id="7844279"/>
<feature type="region of interest" description="Disordered" evidence="1">
    <location>
        <begin position="88"/>
        <end position="118"/>
    </location>
</feature>
<reference evidence="3" key="1">
    <citation type="journal article" date="2006" name="PLoS Biol.">
        <title>Macronuclear genome sequence of the ciliate Tetrahymena thermophila, a model eukaryote.</title>
        <authorList>
            <person name="Eisen J.A."/>
            <person name="Coyne R.S."/>
            <person name="Wu M."/>
            <person name="Wu D."/>
            <person name="Thiagarajan M."/>
            <person name="Wortman J.R."/>
            <person name="Badger J.H."/>
            <person name="Ren Q."/>
            <person name="Amedeo P."/>
            <person name="Jones K.M."/>
            <person name="Tallon L.J."/>
            <person name="Delcher A.L."/>
            <person name="Salzberg S.L."/>
            <person name="Silva J.C."/>
            <person name="Haas B.J."/>
            <person name="Majoros W.H."/>
            <person name="Farzad M."/>
            <person name="Carlton J.M."/>
            <person name="Smith R.K. Jr."/>
            <person name="Garg J."/>
            <person name="Pearlman R.E."/>
            <person name="Karrer K.M."/>
            <person name="Sun L."/>
            <person name="Manning G."/>
            <person name="Elde N.C."/>
            <person name="Turkewitz A.P."/>
            <person name="Asai D.J."/>
            <person name="Wilkes D.E."/>
            <person name="Wang Y."/>
            <person name="Cai H."/>
            <person name="Collins K."/>
            <person name="Stewart B.A."/>
            <person name="Lee S.R."/>
            <person name="Wilamowska K."/>
            <person name="Weinberg Z."/>
            <person name="Ruzzo W.L."/>
            <person name="Wloga D."/>
            <person name="Gaertig J."/>
            <person name="Frankel J."/>
            <person name="Tsao C.-C."/>
            <person name="Gorovsky M.A."/>
            <person name="Keeling P.J."/>
            <person name="Waller R.F."/>
            <person name="Patron N.J."/>
            <person name="Cherry J.M."/>
            <person name="Stover N.A."/>
            <person name="Krieger C.J."/>
            <person name="del Toro C."/>
            <person name="Ryder H.F."/>
            <person name="Williamson S.C."/>
            <person name="Barbeau R.A."/>
            <person name="Hamilton E.P."/>
            <person name="Orias E."/>
        </authorList>
    </citation>
    <scope>NUCLEOTIDE SEQUENCE [LARGE SCALE GENOMIC DNA]</scope>
    <source>
        <strain evidence="3">SB210</strain>
    </source>
</reference>
<dbReference type="EMBL" id="GG662472">
    <property type="protein sequence ID" value="EAS03689.4"/>
    <property type="molecule type" value="Genomic_DNA"/>
</dbReference>
<protein>
    <submittedName>
        <fullName evidence="2">Uncharacterized protein</fullName>
    </submittedName>
</protein>
<feature type="compositionally biased region" description="Polar residues" evidence="1">
    <location>
        <begin position="103"/>
        <end position="118"/>
    </location>
</feature>
<accession>I7MHX0</accession>
<dbReference type="InParanoid" id="I7MHX0"/>
<keyword evidence="3" id="KW-1185">Reference proteome</keyword>
<proteinExistence type="predicted"/>
<evidence type="ECO:0000313" key="2">
    <source>
        <dbReference type="EMBL" id="EAS03689.4"/>
    </source>
</evidence>
<dbReference type="Proteomes" id="UP000009168">
    <property type="component" value="Unassembled WGS sequence"/>
</dbReference>
<name>I7MHX0_TETTS</name>
<evidence type="ECO:0000313" key="3">
    <source>
        <dbReference type="Proteomes" id="UP000009168"/>
    </source>
</evidence>